<dbReference type="Proteomes" id="UP001589865">
    <property type="component" value="Unassembled WGS sequence"/>
</dbReference>
<name>A0ABV6JY75_9PROT</name>
<evidence type="ECO:0000256" key="1">
    <source>
        <dbReference type="SAM" id="MobiDB-lite"/>
    </source>
</evidence>
<dbReference type="SUPFAM" id="SSF54001">
    <property type="entry name" value="Cysteine proteinases"/>
    <property type="match status" value="1"/>
</dbReference>
<feature type="region of interest" description="Disordered" evidence="1">
    <location>
        <begin position="19"/>
        <end position="40"/>
    </location>
</feature>
<organism evidence="4 5">
    <name type="scientific">Roseomonas elaeocarpi</name>
    <dbReference type="NCBI Taxonomy" id="907779"/>
    <lineage>
        <taxon>Bacteria</taxon>
        <taxon>Pseudomonadati</taxon>
        <taxon>Pseudomonadota</taxon>
        <taxon>Alphaproteobacteria</taxon>
        <taxon>Acetobacterales</taxon>
        <taxon>Roseomonadaceae</taxon>
        <taxon>Roseomonas</taxon>
    </lineage>
</organism>
<dbReference type="PANTHER" id="PTHR38339:SF1">
    <property type="entry name" value="TRANSGLUTAMINASE-LIKE DOMAIN-CONTAINING PROTEIN"/>
    <property type="match status" value="1"/>
</dbReference>
<feature type="chain" id="PRO_5046123114" evidence="2">
    <location>
        <begin position="23"/>
        <end position="380"/>
    </location>
</feature>
<keyword evidence="5" id="KW-1185">Reference proteome</keyword>
<sequence length="380" mass="40359">MDRRALLLTPALLGLASTGAGAADAPPPNGQAAAPGKADGTGWRRFEVTTRVTLTDPEGTHTGGTNTGGTHTGGAAQLWLPLVQTAGGYQLRQALRCEAGGQAAVVRDAQYGAEVLRVEWAADSPAPRTAEVVQTVATRDRTGGEAALPLTAAERRFWLQPTESVPVDGIVRDTAERIVAGRTAPRDRLRAIYDWVVDNTSRNPDTPGCGLGDVRAMLESGNLSGKCADINGLMTGLARAAGLPARDVYGIRVAASRQFRTLGASGDVSKAQHCRSEVFLEDTGWFPIDPADVRKVVLEHKLALDSEPVSALREQLFGNWEMNWVGYNSATDIELPGSLAGQRPNFAFLMYPCAFTAAGQPDCLDPAHFQYAITAREIAA</sequence>
<accession>A0ABV6JY75</accession>
<comment type="caution">
    <text evidence="4">The sequence shown here is derived from an EMBL/GenBank/DDBJ whole genome shotgun (WGS) entry which is preliminary data.</text>
</comment>
<dbReference type="RefSeq" id="WP_377046429.1">
    <property type="nucleotide sequence ID" value="NZ_JBHLUN010000017.1"/>
</dbReference>
<dbReference type="PANTHER" id="PTHR38339">
    <property type="entry name" value="TRANSGLUTAMINASE DOMAIN PROTEIN"/>
    <property type="match status" value="1"/>
</dbReference>
<evidence type="ECO:0000313" key="4">
    <source>
        <dbReference type="EMBL" id="MFC0410674.1"/>
    </source>
</evidence>
<dbReference type="SMART" id="SM00460">
    <property type="entry name" value="TGc"/>
    <property type="match status" value="1"/>
</dbReference>
<dbReference type="Pfam" id="PF01841">
    <property type="entry name" value="Transglut_core"/>
    <property type="match status" value="1"/>
</dbReference>
<evidence type="ECO:0000256" key="2">
    <source>
        <dbReference type="SAM" id="SignalP"/>
    </source>
</evidence>
<feature type="signal peptide" evidence="2">
    <location>
        <begin position="1"/>
        <end position="22"/>
    </location>
</feature>
<evidence type="ECO:0000313" key="5">
    <source>
        <dbReference type="Proteomes" id="UP001589865"/>
    </source>
</evidence>
<protein>
    <submittedName>
        <fullName evidence="4">Transglutaminase family protein</fullName>
    </submittedName>
</protein>
<feature type="domain" description="Transglutaminase-like" evidence="3">
    <location>
        <begin position="219"/>
        <end position="292"/>
    </location>
</feature>
<dbReference type="InterPro" id="IPR038765">
    <property type="entry name" value="Papain-like_cys_pep_sf"/>
</dbReference>
<dbReference type="Gene3D" id="3.10.620.30">
    <property type="match status" value="1"/>
</dbReference>
<proteinExistence type="predicted"/>
<dbReference type="InterPro" id="IPR002931">
    <property type="entry name" value="Transglutaminase-like"/>
</dbReference>
<dbReference type="EMBL" id="JBHLUN010000017">
    <property type="protein sequence ID" value="MFC0410674.1"/>
    <property type="molecule type" value="Genomic_DNA"/>
</dbReference>
<keyword evidence="2" id="KW-0732">Signal</keyword>
<evidence type="ECO:0000259" key="3">
    <source>
        <dbReference type="SMART" id="SM00460"/>
    </source>
</evidence>
<reference evidence="4 5" key="1">
    <citation type="submission" date="2024-09" db="EMBL/GenBank/DDBJ databases">
        <authorList>
            <person name="Sun Q."/>
            <person name="Mori K."/>
        </authorList>
    </citation>
    <scope>NUCLEOTIDE SEQUENCE [LARGE SCALE GENOMIC DNA]</scope>
    <source>
        <strain evidence="4 5">TBRC 5777</strain>
    </source>
</reference>
<feature type="compositionally biased region" description="Low complexity" evidence="1">
    <location>
        <begin position="19"/>
        <end position="38"/>
    </location>
</feature>
<gene>
    <name evidence="4" type="ORF">ACFFGY_20695</name>
</gene>